<dbReference type="GO" id="GO:0003887">
    <property type="term" value="F:DNA-directed DNA polymerase activity"/>
    <property type="evidence" value="ECO:0007669"/>
    <property type="project" value="InterPro"/>
</dbReference>
<dbReference type="SUPFAM" id="SSF102400">
    <property type="entry name" value="DNA polymerase III chi subunit"/>
    <property type="match status" value="1"/>
</dbReference>
<accession>A0A931J535</accession>
<dbReference type="AlphaFoldDB" id="A0A931J535"/>
<gene>
    <name evidence="1" type="ORF">I7X39_05265</name>
</gene>
<dbReference type="EMBL" id="JAEDAK010000003">
    <property type="protein sequence ID" value="MBH9576315.1"/>
    <property type="molecule type" value="Genomic_DNA"/>
</dbReference>
<dbReference type="RefSeq" id="WP_198109938.1">
    <property type="nucleotide sequence ID" value="NZ_JAEDAK010000003.1"/>
</dbReference>
<dbReference type="InterPro" id="IPR036768">
    <property type="entry name" value="PolIII_chi_sf"/>
</dbReference>
<evidence type="ECO:0000313" key="2">
    <source>
        <dbReference type="Proteomes" id="UP000613266"/>
    </source>
</evidence>
<proteinExistence type="predicted"/>
<dbReference type="GO" id="GO:0006260">
    <property type="term" value="P:DNA replication"/>
    <property type="evidence" value="ECO:0007669"/>
    <property type="project" value="InterPro"/>
</dbReference>
<comment type="caution">
    <text evidence="1">The sequence shown here is derived from an EMBL/GenBank/DDBJ whole genome shotgun (WGS) entry which is preliminary data.</text>
</comment>
<evidence type="ECO:0000313" key="1">
    <source>
        <dbReference type="EMBL" id="MBH9576315.1"/>
    </source>
</evidence>
<dbReference type="PANTHER" id="PTHR38767:SF1">
    <property type="entry name" value="DNA POLYMERASE III SUBUNIT CHI"/>
    <property type="match status" value="1"/>
</dbReference>
<sequence>MPAVRFYTGLADRPGFAARLLRKAARQDLKVWVVGDEAELRVLSQRLWSLPGFAAHAGVQASPALRRRSPLRFSKGFAADADCTALLNLTADVPPELARWQFVFELVGREPEDVQQGRRQFKAYRAQGLTPEHFESETA</sequence>
<dbReference type="GO" id="GO:0032298">
    <property type="term" value="P:positive regulation of DNA-templated DNA replication initiation"/>
    <property type="evidence" value="ECO:0007669"/>
    <property type="project" value="TreeGrafter"/>
</dbReference>
<dbReference type="Pfam" id="PF04364">
    <property type="entry name" value="DNA_pol3_chi"/>
    <property type="match status" value="1"/>
</dbReference>
<dbReference type="InterPro" id="IPR007459">
    <property type="entry name" value="DNA_pol3_chi"/>
</dbReference>
<organism evidence="1 2">
    <name type="scientific">Inhella proteolytica</name>
    <dbReference type="NCBI Taxonomy" id="2795029"/>
    <lineage>
        <taxon>Bacteria</taxon>
        <taxon>Pseudomonadati</taxon>
        <taxon>Pseudomonadota</taxon>
        <taxon>Betaproteobacteria</taxon>
        <taxon>Burkholderiales</taxon>
        <taxon>Sphaerotilaceae</taxon>
        <taxon>Inhella</taxon>
    </lineage>
</organism>
<protein>
    <submittedName>
        <fullName evidence="1">DNA polymerase III subunit chi</fullName>
    </submittedName>
</protein>
<dbReference type="PANTHER" id="PTHR38767">
    <property type="entry name" value="DNA POLYMERASE III SUBUNIT CHI"/>
    <property type="match status" value="1"/>
</dbReference>
<dbReference type="GO" id="GO:0003677">
    <property type="term" value="F:DNA binding"/>
    <property type="evidence" value="ECO:0007669"/>
    <property type="project" value="InterPro"/>
</dbReference>
<name>A0A931J535_9BURK</name>
<dbReference type="Proteomes" id="UP000613266">
    <property type="component" value="Unassembled WGS sequence"/>
</dbReference>
<keyword evidence="2" id="KW-1185">Reference proteome</keyword>
<dbReference type="Gene3D" id="3.40.50.10110">
    <property type="entry name" value="DNA polymerase III subunit chi"/>
    <property type="match status" value="1"/>
</dbReference>
<reference evidence="1" key="1">
    <citation type="submission" date="2020-12" db="EMBL/GenBank/DDBJ databases">
        <title>The genome sequence of Inhella sp. 1Y17.</title>
        <authorList>
            <person name="Liu Y."/>
        </authorList>
    </citation>
    <scope>NUCLEOTIDE SEQUENCE</scope>
    <source>
        <strain evidence="1">1Y17</strain>
    </source>
</reference>